<protein>
    <submittedName>
        <fullName evidence="3">Glucoamylase</fullName>
    </submittedName>
</protein>
<proteinExistence type="predicted"/>
<dbReference type="OrthoDB" id="3902805at2"/>
<evidence type="ECO:0000313" key="3">
    <source>
        <dbReference type="EMBL" id="OPH81574.1"/>
    </source>
</evidence>
<dbReference type="EMBL" id="MWPQ01000058">
    <property type="protein sequence ID" value="OPH81574.1"/>
    <property type="molecule type" value="Genomic_DNA"/>
</dbReference>
<dbReference type="STRING" id="29421.B2M20_16840"/>
<dbReference type="GO" id="GO:0004553">
    <property type="term" value="F:hydrolase activity, hydrolyzing O-glycosyl compounds"/>
    <property type="evidence" value="ECO:0007669"/>
    <property type="project" value="UniProtKB-ARBA"/>
</dbReference>
<dbReference type="Pfam" id="PF00723">
    <property type="entry name" value="Glyco_hydro_15"/>
    <property type="match status" value="1"/>
</dbReference>
<evidence type="ECO:0000259" key="2">
    <source>
        <dbReference type="Pfam" id="PF19291"/>
    </source>
</evidence>
<dbReference type="InterPro" id="IPR011613">
    <property type="entry name" value="GH15-like"/>
</dbReference>
<evidence type="ECO:0000313" key="4">
    <source>
        <dbReference type="Proteomes" id="UP000189940"/>
    </source>
</evidence>
<reference evidence="3 4" key="1">
    <citation type="submission" date="2017-02" db="EMBL/GenBank/DDBJ databases">
        <title>Genome sequence of the nitrite-oxidizing bacterium Nitrobacter vulgaris strain Ab1.</title>
        <authorList>
            <person name="Mellbye B.L."/>
            <person name="Davis E.W."/>
            <person name="Spieck E."/>
            <person name="Chang J.H."/>
            <person name="Bottomley P.J."/>
            <person name="Sayavedra-Soto L.A."/>
        </authorList>
    </citation>
    <scope>NUCLEOTIDE SEQUENCE [LARGE SCALE GENOMIC DNA]</scope>
    <source>
        <strain evidence="3 4">Ab1</strain>
    </source>
</reference>
<dbReference type="PANTHER" id="PTHR31616">
    <property type="entry name" value="TREHALASE"/>
    <property type="match status" value="1"/>
</dbReference>
<evidence type="ECO:0000259" key="1">
    <source>
        <dbReference type="Pfam" id="PF00723"/>
    </source>
</evidence>
<organism evidence="3 4">
    <name type="scientific">Nitrobacter vulgaris</name>
    <dbReference type="NCBI Taxonomy" id="29421"/>
    <lineage>
        <taxon>Bacteria</taxon>
        <taxon>Pseudomonadati</taxon>
        <taxon>Pseudomonadota</taxon>
        <taxon>Alphaproteobacteria</taxon>
        <taxon>Hyphomicrobiales</taxon>
        <taxon>Nitrobacteraceae</taxon>
        <taxon>Nitrobacter</taxon>
    </lineage>
</organism>
<feature type="domain" description="GH15-like" evidence="1">
    <location>
        <begin position="221"/>
        <end position="580"/>
    </location>
</feature>
<dbReference type="PANTHER" id="PTHR31616:SF0">
    <property type="entry name" value="GLUCAN 1,4-ALPHA-GLUCOSIDASE"/>
    <property type="match status" value="1"/>
</dbReference>
<dbReference type="AlphaFoldDB" id="A0A1V4HUH6"/>
<dbReference type="Pfam" id="PF19291">
    <property type="entry name" value="TREH_N"/>
    <property type="match status" value="1"/>
</dbReference>
<feature type="domain" description="Trehalase-like N-terminal" evidence="2">
    <location>
        <begin position="8"/>
        <end position="144"/>
    </location>
</feature>
<dbReference type="Proteomes" id="UP000189940">
    <property type="component" value="Unassembled WGS sequence"/>
</dbReference>
<name>A0A1V4HUH6_NITVU</name>
<keyword evidence="4" id="KW-1185">Reference proteome</keyword>
<sequence>MTDHGLDLAVIGNCRTAALVDPTARLVWWCFPRFDSNPVFSRLLAGNEEKGFSDVVLDGMADFQSDYVRNTAIVSTVLTDTHGNAVRITDFAPRFRQYGRMFRPPQLFRIIEPIAGLPRITIRIRPTHAYGKPLVRHSMGSNHIRYFEEDGTAIRVTTDAPLALIENETPFVLTRPMYLVFGNDEAFPGDLASTAQRFADETKTYWLSWVRRLYISYEWQEAIIRAAITLKLSNFEETGGIIAAHTTSIPEAPGSGRTWDYRYCWLRDAYFVVKALNRVGATRTMEDFIGFTLSLASNAEEDLKPVYSVVPNLPLDEWTAADLQGYRGDGPVRVGNAAVDQKQHDTYGSAILAALPLFFDRRLPRPGDESLFTLLESLGNKAARVAMTCDAGIWEYRGRQRVHTHSAAMCWAGVNRLAAIAERLGLPERAAHWNAIADPLHAELLDRAWNPKREAFTAAFGSDDLDASVLLLPELGVCEVDDPRFIKTVAAMERELLREKHVMRYAAEDDFGLPVTAFLICRFWLIDAWWSLGRREEAREAFVDALAHRNRFGLLSEDIDPKTGALFGNFPQTYSMAGLILTGMKLSRNWEDRYWRS</sequence>
<dbReference type="InterPro" id="IPR008928">
    <property type="entry name" value="6-hairpin_glycosidase_sf"/>
</dbReference>
<dbReference type="Gene3D" id="1.50.10.10">
    <property type="match status" value="1"/>
</dbReference>
<dbReference type="InterPro" id="IPR012341">
    <property type="entry name" value="6hp_glycosidase-like_sf"/>
</dbReference>
<gene>
    <name evidence="3" type="ORF">B2M20_16840</name>
</gene>
<accession>A0A1V4HUH6</accession>
<comment type="caution">
    <text evidence="3">The sequence shown here is derived from an EMBL/GenBank/DDBJ whole genome shotgun (WGS) entry which is preliminary data.</text>
</comment>
<dbReference type="InterPro" id="IPR045582">
    <property type="entry name" value="Trehalase-like_N"/>
</dbReference>
<dbReference type="GO" id="GO:0005975">
    <property type="term" value="P:carbohydrate metabolic process"/>
    <property type="evidence" value="ECO:0007669"/>
    <property type="project" value="InterPro"/>
</dbReference>
<dbReference type="SUPFAM" id="SSF48208">
    <property type="entry name" value="Six-hairpin glycosidases"/>
    <property type="match status" value="1"/>
</dbReference>
<dbReference type="RefSeq" id="WP_079448186.1">
    <property type="nucleotide sequence ID" value="NZ_MWPQ01000058.1"/>
</dbReference>